<evidence type="ECO:0000313" key="4">
    <source>
        <dbReference type="Proteomes" id="UP000481861"/>
    </source>
</evidence>
<proteinExistence type="predicted"/>
<organism evidence="3 4">
    <name type="scientific">Massariosphaeria phaeospora</name>
    <dbReference type="NCBI Taxonomy" id="100035"/>
    <lineage>
        <taxon>Eukaryota</taxon>
        <taxon>Fungi</taxon>
        <taxon>Dikarya</taxon>
        <taxon>Ascomycota</taxon>
        <taxon>Pezizomycotina</taxon>
        <taxon>Dothideomycetes</taxon>
        <taxon>Pleosporomycetidae</taxon>
        <taxon>Pleosporales</taxon>
        <taxon>Pleosporales incertae sedis</taxon>
        <taxon>Massariosphaeria</taxon>
    </lineage>
</organism>
<name>A0A7C8I9Z7_9PLEO</name>
<dbReference type="AlphaFoldDB" id="A0A7C8I9Z7"/>
<dbReference type="PANTHER" id="PTHR38795:SF1">
    <property type="entry name" value="DUF6604 DOMAIN-CONTAINING PROTEIN"/>
    <property type="match status" value="1"/>
</dbReference>
<protein>
    <recommendedName>
        <fullName evidence="2">DUF6604 domain-containing protein</fullName>
    </recommendedName>
</protein>
<accession>A0A7C8I9Z7</accession>
<gene>
    <name evidence="3" type="ORF">BDV95DRAFT_596572</name>
</gene>
<evidence type="ECO:0000259" key="2">
    <source>
        <dbReference type="Pfam" id="PF20253"/>
    </source>
</evidence>
<dbReference type="Pfam" id="PF20253">
    <property type="entry name" value="DUF6604"/>
    <property type="match status" value="1"/>
</dbReference>
<reference evidence="3 4" key="1">
    <citation type="submission" date="2020-01" db="EMBL/GenBank/DDBJ databases">
        <authorList>
            <consortium name="DOE Joint Genome Institute"/>
            <person name="Haridas S."/>
            <person name="Albert R."/>
            <person name="Binder M."/>
            <person name="Bloem J."/>
            <person name="Labutti K."/>
            <person name="Salamov A."/>
            <person name="Andreopoulos B."/>
            <person name="Baker S.E."/>
            <person name="Barry K."/>
            <person name="Bills G."/>
            <person name="Bluhm B.H."/>
            <person name="Cannon C."/>
            <person name="Castanera R."/>
            <person name="Culley D.E."/>
            <person name="Daum C."/>
            <person name="Ezra D."/>
            <person name="Gonzalez J.B."/>
            <person name="Henrissat B."/>
            <person name="Kuo A."/>
            <person name="Liang C."/>
            <person name="Lipzen A."/>
            <person name="Lutzoni F."/>
            <person name="Magnuson J."/>
            <person name="Mondo S."/>
            <person name="Nolan M."/>
            <person name="Ohm R."/>
            <person name="Pangilinan J."/>
            <person name="Park H.-J.H."/>
            <person name="Ramirez L."/>
            <person name="Alfaro M."/>
            <person name="Sun H."/>
            <person name="Tritt A."/>
            <person name="Yoshinaga Y."/>
            <person name="Zwiers L.-H.L."/>
            <person name="Turgeon B.G."/>
            <person name="Goodwin S.B."/>
            <person name="Spatafora J.W."/>
            <person name="Crous P.W."/>
            <person name="Grigoriev I.V."/>
        </authorList>
    </citation>
    <scope>NUCLEOTIDE SEQUENCE [LARGE SCALE GENOMIC DNA]</scope>
    <source>
        <strain evidence="3 4">CBS 611.86</strain>
    </source>
</reference>
<dbReference type="PANTHER" id="PTHR38795">
    <property type="entry name" value="DUF6604 DOMAIN-CONTAINING PROTEIN"/>
    <property type="match status" value="1"/>
</dbReference>
<comment type="caution">
    <text evidence="3">The sequence shown here is derived from an EMBL/GenBank/DDBJ whole genome shotgun (WGS) entry which is preliminary data.</text>
</comment>
<feature type="compositionally biased region" description="Basic residues" evidence="1">
    <location>
        <begin position="42"/>
        <end position="58"/>
    </location>
</feature>
<keyword evidence="4" id="KW-1185">Reference proteome</keyword>
<evidence type="ECO:0000256" key="1">
    <source>
        <dbReference type="SAM" id="MobiDB-lite"/>
    </source>
</evidence>
<feature type="region of interest" description="Disordered" evidence="1">
    <location>
        <begin position="28"/>
        <end position="64"/>
    </location>
</feature>
<feature type="compositionally biased region" description="Basic and acidic residues" evidence="1">
    <location>
        <begin position="31"/>
        <end position="41"/>
    </location>
</feature>
<dbReference type="EMBL" id="JAADJZ010000017">
    <property type="protein sequence ID" value="KAF2868870.1"/>
    <property type="molecule type" value="Genomic_DNA"/>
</dbReference>
<sequence>MNNSTQAVPLSDYRQYKEDTRYIAGFLAEASKNDSKDEQKANPKRKGARKGKKNHRTAGKGAGNKQPYIIKVSDFVPMTEKIVQNKSSTFVPVALSRVFNRVIQIRRKVSEQFKLMANSDEDSNKQHRYFIGILQESFRILRSSISSGPDVAHSESQDTEHAAEPLALRNRFANLTIEEIADIAEHEEAEESSLPAVAEVVFQQDESEKEEEFWFAFGVFLQELQSLRDIASETWLKYKQGEVDLVVAAMVTDTAIKLAQRAEAEFDTVVERPNSGLKMYLTRDMKGPKNIAAIVPKDLRKDTVHTYTLGAIEFAQTIRIMKEGKHPVVWDLVSQGVMNMFDEHKICIWVAFGVTLHLDSQDILGDSCGRSLFELESHLNKLIRKSNQMAERKTPFFRDGYKGVNEWTLENLGEGLVDCQSWTSKTGFDGQWTSLLLKPKVASHPVLKKLRKEENSFLKRHPLLCGMMKYDLYLRYHAAGIKSEKQTSAICMMGHIYVAGRLLQPNSPGWPDMDLVLYAQDPERLFMGDFPRTLEQAQKKFSLIIGSSAVNSARDTPLSRLKVDFNKMRDFKDTSVFLEGVYFSGVTNDQDLMGGVGHGTLDKMVNRVLQTMRTDARQPWGRLAKQLITSEDNDGAAQMTISASKSISHKQVLEKLAIWLQADTVDLFFDWFDMHRVCEELWAGIFEDFERDPAWDKEASNGMKPAVEPCLEILTRDRRSPNWLDLAYQRVSSYFLGTDSETVKSSSLRGGDRYIRTMAKNHKKTAHMLEAPGGPLSLETLHSHWPLSWWQPQWEALKSAPEDDNHELKDMFMESFFEI</sequence>
<evidence type="ECO:0000313" key="3">
    <source>
        <dbReference type="EMBL" id="KAF2868870.1"/>
    </source>
</evidence>
<feature type="domain" description="DUF6604" evidence="2">
    <location>
        <begin position="14"/>
        <end position="267"/>
    </location>
</feature>
<dbReference type="Proteomes" id="UP000481861">
    <property type="component" value="Unassembled WGS sequence"/>
</dbReference>
<dbReference type="OrthoDB" id="5238236at2759"/>
<dbReference type="InterPro" id="IPR046539">
    <property type="entry name" value="DUF6604"/>
</dbReference>